<gene>
    <name evidence="1" type="ORF">VC83_02820</name>
</gene>
<protein>
    <submittedName>
        <fullName evidence="1">Uncharacterized protein</fullName>
    </submittedName>
</protein>
<dbReference type="VEuPathDB" id="FungiDB:GMDG_00190"/>
<proteinExistence type="predicted"/>
<name>A0A177AGA7_9PEZI</name>
<sequence>MRGGELGTNPKKYLPDPPGVHRYRLSDLKAPKMAPLVAMDNFPSHMEHALCLFTGRTSKELNSKFSGSPAISVDGICIYLRILCEIPNSPEMFAMIQICPGQILHQGKRFTQLTDRPERSIPLHSKEKFEKDQALLICALQGFLTSVKLAVRETVNQLFLHYDLFLGDGDAAGMYLQPYMVSEKMLTSYRRLSCSHSGTLVTGWGDGSDWDGSKVPELQHKFDKENHYESWSMQSSDLGRCVVAGLYGGYGTNCVLVVRDTECLPCCRKVWSQTREVFKAETIIIVDKPDPNRPVRKHV</sequence>
<dbReference type="RefSeq" id="XP_024325573.1">
    <property type="nucleotide sequence ID" value="XM_024466474.1"/>
</dbReference>
<evidence type="ECO:0000313" key="1">
    <source>
        <dbReference type="EMBL" id="OAF60291.1"/>
    </source>
</evidence>
<dbReference type="GeneID" id="36285898"/>
<accession>A0A177AGA7</accession>
<reference evidence="1" key="1">
    <citation type="submission" date="2016-03" db="EMBL/GenBank/DDBJ databases">
        <title>Updated assembly of Pseudogymnoascus destructans, the fungus causing white-nose syndrome of bats.</title>
        <authorList>
            <person name="Palmer J.M."/>
            <person name="Drees K.P."/>
            <person name="Foster J.T."/>
            <person name="Lindner D.L."/>
        </authorList>
    </citation>
    <scope>NUCLEOTIDE SEQUENCE [LARGE SCALE GENOMIC DNA]</scope>
    <source>
        <strain evidence="1">20631-21</strain>
    </source>
</reference>
<dbReference type="Proteomes" id="UP000077154">
    <property type="component" value="Unassembled WGS sequence"/>
</dbReference>
<dbReference type="AlphaFoldDB" id="A0A177AGA7"/>
<organism evidence="1">
    <name type="scientific">Pseudogymnoascus destructans</name>
    <dbReference type="NCBI Taxonomy" id="655981"/>
    <lineage>
        <taxon>Eukaryota</taxon>
        <taxon>Fungi</taxon>
        <taxon>Dikarya</taxon>
        <taxon>Ascomycota</taxon>
        <taxon>Pezizomycotina</taxon>
        <taxon>Leotiomycetes</taxon>
        <taxon>Thelebolales</taxon>
        <taxon>Thelebolaceae</taxon>
        <taxon>Pseudogymnoascus</taxon>
    </lineage>
</organism>
<dbReference type="EMBL" id="KV441392">
    <property type="protein sequence ID" value="OAF60291.1"/>
    <property type="molecule type" value="Genomic_DNA"/>
</dbReference>